<evidence type="ECO:0000313" key="2">
    <source>
        <dbReference type="Proteomes" id="UP000490800"/>
    </source>
</evidence>
<dbReference type="AlphaFoldDB" id="A0A7X3FLU3"/>
<protein>
    <submittedName>
        <fullName evidence="1">Uncharacterized protein</fullName>
    </submittedName>
</protein>
<sequence>MKDAFYVSNNGYDAILLRYGFWLQVSKDVFRDYIDTDAGKYFSGWHGTDSWEELNKEIALAAEKMGEVLAYYQDGELIVTDPDRFERRKEFFLGE</sequence>
<organism evidence="1 2">
    <name type="scientific">Paenibacillus lutrae</name>
    <dbReference type="NCBI Taxonomy" id="2078573"/>
    <lineage>
        <taxon>Bacteria</taxon>
        <taxon>Bacillati</taxon>
        <taxon>Bacillota</taxon>
        <taxon>Bacilli</taxon>
        <taxon>Bacillales</taxon>
        <taxon>Paenibacillaceae</taxon>
        <taxon>Paenibacillus</taxon>
    </lineage>
</organism>
<dbReference type="EMBL" id="RHLK01000018">
    <property type="protein sequence ID" value="MVP02086.1"/>
    <property type="molecule type" value="Genomic_DNA"/>
</dbReference>
<accession>A0A7X3FLU3</accession>
<dbReference type="RefSeq" id="WP_157338516.1">
    <property type="nucleotide sequence ID" value="NZ_RHLK01000018.1"/>
</dbReference>
<reference evidence="1 2" key="1">
    <citation type="journal article" date="2019" name="Microorganisms">
        <title>Paenibacillus lutrae sp. nov., A Chitinolytic Species Isolated from A River Otter in Castril Natural Park, Granada, Spain.</title>
        <authorList>
            <person name="Rodriguez M."/>
            <person name="Reina J.C."/>
            <person name="Bejar V."/>
            <person name="Llamas I."/>
        </authorList>
    </citation>
    <scope>NUCLEOTIDE SEQUENCE [LARGE SCALE GENOMIC DNA]</scope>
    <source>
        <strain evidence="1 2">N10</strain>
    </source>
</reference>
<gene>
    <name evidence="1" type="ORF">EDM21_21640</name>
</gene>
<evidence type="ECO:0000313" key="1">
    <source>
        <dbReference type="EMBL" id="MVP02086.1"/>
    </source>
</evidence>
<name>A0A7X3FLU3_9BACL</name>
<comment type="caution">
    <text evidence="1">The sequence shown here is derived from an EMBL/GenBank/DDBJ whole genome shotgun (WGS) entry which is preliminary data.</text>
</comment>
<dbReference type="Proteomes" id="UP000490800">
    <property type="component" value="Unassembled WGS sequence"/>
</dbReference>
<keyword evidence="2" id="KW-1185">Reference proteome</keyword>
<proteinExistence type="predicted"/>